<evidence type="ECO:0000313" key="3">
    <source>
        <dbReference type="Proteomes" id="UP000076842"/>
    </source>
</evidence>
<evidence type="ECO:0000259" key="1">
    <source>
        <dbReference type="Pfam" id="PF12937"/>
    </source>
</evidence>
<dbReference type="STRING" id="1353952.A0A165K3I1"/>
<reference evidence="2 3" key="1">
    <citation type="journal article" date="2016" name="Mol. Biol. Evol.">
        <title>Comparative Genomics of Early-Diverging Mushroom-Forming Fungi Provides Insights into the Origins of Lignocellulose Decay Capabilities.</title>
        <authorList>
            <person name="Nagy L.G."/>
            <person name="Riley R."/>
            <person name="Tritt A."/>
            <person name="Adam C."/>
            <person name="Daum C."/>
            <person name="Floudas D."/>
            <person name="Sun H."/>
            <person name="Yadav J.S."/>
            <person name="Pangilinan J."/>
            <person name="Larsson K.H."/>
            <person name="Matsuura K."/>
            <person name="Barry K."/>
            <person name="Labutti K."/>
            <person name="Kuo R."/>
            <person name="Ohm R.A."/>
            <person name="Bhattacharya S.S."/>
            <person name="Shirouzu T."/>
            <person name="Yoshinaga Y."/>
            <person name="Martin F.M."/>
            <person name="Grigoriev I.V."/>
            <person name="Hibbett D.S."/>
        </authorList>
    </citation>
    <scope>NUCLEOTIDE SEQUENCE [LARGE SCALE GENOMIC DNA]</scope>
    <source>
        <strain evidence="2 3">HHB12733</strain>
    </source>
</reference>
<gene>
    <name evidence="2" type="ORF">CALCODRAFT_478929</name>
</gene>
<dbReference type="InParanoid" id="A0A165K3I1"/>
<proteinExistence type="predicted"/>
<dbReference type="Gene3D" id="1.20.1280.50">
    <property type="match status" value="1"/>
</dbReference>
<dbReference type="Gene3D" id="3.80.10.10">
    <property type="entry name" value="Ribonuclease Inhibitor"/>
    <property type="match status" value="1"/>
</dbReference>
<dbReference type="InterPro" id="IPR001810">
    <property type="entry name" value="F-box_dom"/>
</dbReference>
<evidence type="ECO:0000313" key="2">
    <source>
        <dbReference type="EMBL" id="KZT62626.1"/>
    </source>
</evidence>
<dbReference type="InterPro" id="IPR032675">
    <property type="entry name" value="LRR_dom_sf"/>
</dbReference>
<accession>A0A165K3I1</accession>
<dbReference type="OrthoDB" id="2884925at2759"/>
<organism evidence="2 3">
    <name type="scientific">Calocera cornea HHB12733</name>
    <dbReference type="NCBI Taxonomy" id="1353952"/>
    <lineage>
        <taxon>Eukaryota</taxon>
        <taxon>Fungi</taxon>
        <taxon>Dikarya</taxon>
        <taxon>Basidiomycota</taxon>
        <taxon>Agaricomycotina</taxon>
        <taxon>Dacrymycetes</taxon>
        <taxon>Dacrymycetales</taxon>
        <taxon>Dacrymycetaceae</taxon>
        <taxon>Calocera</taxon>
    </lineage>
</organism>
<dbReference type="Proteomes" id="UP000076842">
    <property type="component" value="Unassembled WGS sequence"/>
</dbReference>
<dbReference type="AlphaFoldDB" id="A0A165K3I1"/>
<keyword evidence="3" id="KW-1185">Reference proteome</keyword>
<dbReference type="SUPFAM" id="SSF52047">
    <property type="entry name" value="RNI-like"/>
    <property type="match status" value="1"/>
</dbReference>
<sequence length="538" mass="61021">MSWLDFAHPFALRLLFAHGDWDTVHNYPQLLRRSGTTAYPYRARLIGGSMAHIVRYYPAIGMLPTEILQEIFLFAVADDDNQKRTKWALSHICRHWRAVAVSYPRLWARMKFEPTTQSGARRLAQMALHRAAGAELDITMVWSATAGNWAGRREKGHFISLALSRRDQWHTLAITDNEFGVESNLSVLAEGVRHALLPRLKAVRYHTTRNSREGHHVFALIASAPNLEVLNLRNVDFMGRMIPEPLRVLRLDNCTMRAVDVVYDMLALTPNLEVLHMSDSLPYAHVHEHDQRHLIALPKLRILSLGVRAYTHDAWFVSQLAAPNVHCLHLWTGRNACPRCPQLSAAVSRREQLYLSVYHAIADQGWIIDTVDVAELSCPYLPLLESMPTLRNLAVGRTSDLRAILGAVIVQNSSRMQVDDEPIPPPPFQLRQLAIHELIPPPPFQLQQLAVHDLDEPSFLLQVLRADRPTPFSTLEQIFAPRAVSLPRNLSVISPNVGVRKEAEAHEELQKKYPVTETWPDWAAPLFNEGGPARRRSL</sequence>
<protein>
    <recommendedName>
        <fullName evidence="1">F-box domain-containing protein</fullName>
    </recommendedName>
</protein>
<dbReference type="Pfam" id="PF12937">
    <property type="entry name" value="F-box-like"/>
    <property type="match status" value="1"/>
</dbReference>
<name>A0A165K3I1_9BASI</name>
<feature type="domain" description="F-box" evidence="1">
    <location>
        <begin position="62"/>
        <end position="112"/>
    </location>
</feature>
<dbReference type="EMBL" id="KV423915">
    <property type="protein sequence ID" value="KZT62626.1"/>
    <property type="molecule type" value="Genomic_DNA"/>
</dbReference>